<dbReference type="EMBL" id="WJQU01000004">
    <property type="protein sequence ID" value="KAJ6635634.1"/>
    <property type="molecule type" value="Genomic_DNA"/>
</dbReference>
<dbReference type="Proteomes" id="UP001151699">
    <property type="component" value="Chromosome C"/>
</dbReference>
<reference evidence="1" key="1">
    <citation type="submission" date="2022-07" db="EMBL/GenBank/DDBJ databases">
        <authorList>
            <person name="Trinca V."/>
            <person name="Uliana J.V.C."/>
            <person name="Torres T.T."/>
            <person name="Ward R.J."/>
            <person name="Monesi N."/>
        </authorList>
    </citation>
    <scope>NUCLEOTIDE SEQUENCE</scope>
    <source>
        <strain evidence="1">HSMRA1968</strain>
        <tissue evidence="1">Whole embryos</tissue>
    </source>
</reference>
<proteinExistence type="predicted"/>
<sequence>MNSTSDPIGMVKVK</sequence>
<gene>
    <name evidence="1" type="ORF">Bhyg_14220</name>
</gene>
<keyword evidence="2" id="KW-1185">Reference proteome</keyword>
<protein>
    <submittedName>
        <fullName evidence="1">Uncharacterized protein</fullName>
    </submittedName>
</protein>
<accession>A0A9Q0MQ61</accession>
<evidence type="ECO:0000313" key="1">
    <source>
        <dbReference type="EMBL" id="KAJ6635634.1"/>
    </source>
</evidence>
<evidence type="ECO:0000313" key="2">
    <source>
        <dbReference type="Proteomes" id="UP001151699"/>
    </source>
</evidence>
<name>A0A9Q0MQ61_9DIPT</name>
<comment type="caution">
    <text evidence="1">The sequence shown here is derived from an EMBL/GenBank/DDBJ whole genome shotgun (WGS) entry which is preliminary data.</text>
</comment>
<organism evidence="1 2">
    <name type="scientific">Pseudolycoriella hygida</name>
    <dbReference type="NCBI Taxonomy" id="35572"/>
    <lineage>
        <taxon>Eukaryota</taxon>
        <taxon>Metazoa</taxon>
        <taxon>Ecdysozoa</taxon>
        <taxon>Arthropoda</taxon>
        <taxon>Hexapoda</taxon>
        <taxon>Insecta</taxon>
        <taxon>Pterygota</taxon>
        <taxon>Neoptera</taxon>
        <taxon>Endopterygota</taxon>
        <taxon>Diptera</taxon>
        <taxon>Nematocera</taxon>
        <taxon>Sciaroidea</taxon>
        <taxon>Sciaridae</taxon>
        <taxon>Pseudolycoriella</taxon>
    </lineage>
</organism>